<dbReference type="InterPro" id="IPR000571">
    <property type="entry name" value="Znf_CCCH"/>
</dbReference>
<evidence type="ECO:0000256" key="5">
    <source>
        <dbReference type="ARBA" id="ARBA00023125"/>
    </source>
</evidence>
<reference evidence="9" key="1">
    <citation type="journal article" date="2017" name="Nature">
        <title>The genome of Chenopodium quinoa.</title>
        <authorList>
            <person name="Jarvis D.E."/>
            <person name="Ho Y.S."/>
            <person name="Lightfoot D.J."/>
            <person name="Schmoeckel S.M."/>
            <person name="Li B."/>
            <person name="Borm T.J.A."/>
            <person name="Ohyanagi H."/>
            <person name="Mineta K."/>
            <person name="Michell C.T."/>
            <person name="Saber N."/>
            <person name="Kharbatia N.M."/>
            <person name="Rupper R.R."/>
            <person name="Sharp A.R."/>
            <person name="Dally N."/>
            <person name="Boughton B.A."/>
            <person name="Woo Y.H."/>
            <person name="Gao G."/>
            <person name="Schijlen E.G.W.M."/>
            <person name="Guo X."/>
            <person name="Momin A.A."/>
            <person name="Negrao S."/>
            <person name="Al-Babili S."/>
            <person name="Gehring C."/>
            <person name="Roessner U."/>
            <person name="Jung C."/>
            <person name="Murphy K."/>
            <person name="Arold S.T."/>
            <person name="Gojobori T."/>
            <person name="van der Linden C.G."/>
            <person name="van Loo E.N."/>
            <person name="Jellen E.N."/>
            <person name="Maughan P.J."/>
            <person name="Tester M."/>
        </authorList>
    </citation>
    <scope>NUCLEOTIDE SEQUENCE [LARGE SCALE GENOMIC DNA]</scope>
    <source>
        <strain evidence="9">cv. PI 614886</strain>
    </source>
</reference>
<dbReference type="OrthoDB" id="410307at2759"/>
<evidence type="ECO:0000256" key="1">
    <source>
        <dbReference type="ARBA" id="ARBA00022723"/>
    </source>
</evidence>
<evidence type="ECO:0000256" key="6">
    <source>
        <dbReference type="PROSITE-ProRule" id="PRU00723"/>
    </source>
</evidence>
<protein>
    <recommendedName>
        <fullName evidence="8">C3H1-type domain-containing protein</fullName>
    </recommendedName>
</protein>
<dbReference type="AlphaFoldDB" id="A0A803MPR5"/>
<dbReference type="SMART" id="SM00356">
    <property type="entry name" value="ZnF_C3H1"/>
    <property type="match status" value="2"/>
</dbReference>
<evidence type="ECO:0000313" key="9">
    <source>
        <dbReference type="EnsemblPlants" id="AUR62033266-RA:cds"/>
    </source>
</evidence>
<evidence type="ECO:0000256" key="3">
    <source>
        <dbReference type="ARBA" id="ARBA00022771"/>
    </source>
</evidence>
<dbReference type="InterPro" id="IPR057444">
    <property type="entry name" value="Znf-CCCH_AtC3H23-like"/>
</dbReference>
<dbReference type="PANTHER" id="PTHR14493">
    <property type="entry name" value="UNKEMPT FAMILY MEMBER"/>
    <property type="match status" value="1"/>
</dbReference>
<evidence type="ECO:0000313" key="10">
    <source>
        <dbReference type="Proteomes" id="UP000596660"/>
    </source>
</evidence>
<organism evidence="9 10">
    <name type="scientific">Chenopodium quinoa</name>
    <name type="common">Quinoa</name>
    <dbReference type="NCBI Taxonomy" id="63459"/>
    <lineage>
        <taxon>Eukaryota</taxon>
        <taxon>Viridiplantae</taxon>
        <taxon>Streptophyta</taxon>
        <taxon>Embryophyta</taxon>
        <taxon>Tracheophyta</taxon>
        <taxon>Spermatophyta</taxon>
        <taxon>Magnoliopsida</taxon>
        <taxon>eudicotyledons</taxon>
        <taxon>Gunneridae</taxon>
        <taxon>Pentapetalae</taxon>
        <taxon>Caryophyllales</taxon>
        <taxon>Chenopodiaceae</taxon>
        <taxon>Chenopodioideae</taxon>
        <taxon>Atripliceae</taxon>
        <taxon>Chenopodium</taxon>
    </lineage>
</organism>
<keyword evidence="4 6" id="KW-0862">Zinc</keyword>
<dbReference type="InterPro" id="IPR045234">
    <property type="entry name" value="Unkempt-like"/>
</dbReference>
<feature type="region of interest" description="Disordered" evidence="7">
    <location>
        <begin position="1"/>
        <end position="49"/>
    </location>
</feature>
<dbReference type="OMA" id="MIIGETR"/>
<gene>
    <name evidence="9" type="primary">LOC110692312</name>
</gene>
<dbReference type="FunFam" id="3.30.1370.210:FF:000009">
    <property type="entry name" value="Zinc finger CCCH domain-containing protein 66"/>
    <property type="match status" value="1"/>
</dbReference>
<evidence type="ECO:0000256" key="4">
    <source>
        <dbReference type="ARBA" id="ARBA00022833"/>
    </source>
</evidence>
<dbReference type="Proteomes" id="UP000596660">
    <property type="component" value="Unplaced"/>
</dbReference>
<name>A0A803MPR5_CHEQI</name>
<dbReference type="GeneID" id="110692312"/>
<feature type="region of interest" description="Disordered" evidence="7">
    <location>
        <begin position="322"/>
        <end position="350"/>
    </location>
</feature>
<dbReference type="GO" id="GO:0003677">
    <property type="term" value="F:DNA binding"/>
    <property type="evidence" value="ECO:0007669"/>
    <property type="project" value="UniProtKB-KW"/>
</dbReference>
<dbReference type="KEGG" id="cqi:110692312"/>
<dbReference type="PROSITE" id="PS50103">
    <property type="entry name" value="ZF_C3H1"/>
    <property type="match status" value="1"/>
</dbReference>
<evidence type="ECO:0000256" key="2">
    <source>
        <dbReference type="ARBA" id="ARBA00022737"/>
    </source>
</evidence>
<dbReference type="EnsemblPlants" id="AUR62033266-RA">
    <property type="protein sequence ID" value="AUR62033266-RA:cds"/>
    <property type="gene ID" value="AUR62033266"/>
</dbReference>
<evidence type="ECO:0000259" key="8">
    <source>
        <dbReference type="PROSITE" id="PS50103"/>
    </source>
</evidence>
<keyword evidence="1 6" id="KW-0479">Metal-binding</keyword>
<keyword evidence="5" id="KW-0238">DNA-binding</keyword>
<dbReference type="Gene3D" id="3.30.1370.210">
    <property type="match status" value="1"/>
</dbReference>
<evidence type="ECO:0000256" key="7">
    <source>
        <dbReference type="SAM" id="MobiDB-lite"/>
    </source>
</evidence>
<feature type="domain" description="C3H1-type" evidence="8">
    <location>
        <begin position="139"/>
        <end position="166"/>
    </location>
</feature>
<keyword evidence="3 6" id="KW-0863">Zinc-finger</keyword>
<keyword evidence="2" id="KW-0677">Repeat</keyword>
<proteinExistence type="predicted"/>
<dbReference type="RefSeq" id="XP_021725009.1">
    <property type="nucleotide sequence ID" value="XM_021869317.1"/>
</dbReference>
<dbReference type="Pfam" id="PF25512">
    <property type="entry name" value="zf-CCCH_AtC3H23"/>
    <property type="match status" value="1"/>
</dbReference>
<feature type="compositionally biased region" description="Basic and acidic residues" evidence="7">
    <location>
        <begin position="322"/>
        <end position="331"/>
    </location>
</feature>
<dbReference type="PANTHER" id="PTHR14493:SF147">
    <property type="entry name" value="ZINC FINGER CCCH DOMAIN-CONTAINING PROTEIN 23"/>
    <property type="match status" value="1"/>
</dbReference>
<reference evidence="9" key="2">
    <citation type="submission" date="2021-03" db="UniProtKB">
        <authorList>
            <consortium name="EnsemblPlants"/>
        </authorList>
    </citation>
    <scope>IDENTIFICATION</scope>
</reference>
<dbReference type="GO" id="GO:0006355">
    <property type="term" value="P:regulation of DNA-templated transcription"/>
    <property type="evidence" value="ECO:0007669"/>
    <property type="project" value="UniProtKB-ARBA"/>
</dbReference>
<dbReference type="GO" id="GO:0008270">
    <property type="term" value="F:zinc ion binding"/>
    <property type="evidence" value="ECO:0007669"/>
    <property type="project" value="UniProtKB-KW"/>
</dbReference>
<sequence>MMIGETRRHHQIDVPPWQESYSPTTVRISSPASSPPLQSNSGGAGSNHLPNSPTYYDAVLASLRRYLLADAVDKESSPAAATVDYSSEVDFLSGEYDDDFFMYDFKVRKCTRARAHDWTECPFAHPGEKARRRDPRKFSYSGTACSEFRKGGCKKGDGCEFAHGVFECWLHPTRFRTQACKDGPGCKRRVCFFAHTPDQLRTGPGLGSPRGSGLVSVSEDSAINTPSVGDLMASIRNLQLNKVKSMPNSWGSHPMHVNGSPVFGSPRGVGTPTAISRAGFFSLPTTPTRPRIGYWDNQDIGEEDEQPVMERVESGRELRARMFEKLSKENPLDGSGSPLSTSAPGSSPDFGWVCDLIE</sequence>
<keyword evidence="10" id="KW-1185">Reference proteome</keyword>
<feature type="zinc finger region" description="C3H1-type" evidence="6">
    <location>
        <begin position="139"/>
        <end position="166"/>
    </location>
</feature>
<feature type="compositionally biased region" description="Polar residues" evidence="7">
    <location>
        <begin position="19"/>
        <end position="41"/>
    </location>
</feature>
<accession>A0A803MPR5</accession>
<dbReference type="Gramene" id="AUR62033266-RA">
    <property type="protein sequence ID" value="AUR62033266-RA:cds"/>
    <property type="gene ID" value="AUR62033266"/>
</dbReference>